<keyword evidence="3" id="KW-1185">Reference proteome</keyword>
<name>A0ABP0J9T4_9DINO</name>
<accession>A0ABP0J9T4</accession>
<organism evidence="2 3">
    <name type="scientific">Durusdinium trenchii</name>
    <dbReference type="NCBI Taxonomy" id="1381693"/>
    <lineage>
        <taxon>Eukaryota</taxon>
        <taxon>Sar</taxon>
        <taxon>Alveolata</taxon>
        <taxon>Dinophyceae</taxon>
        <taxon>Suessiales</taxon>
        <taxon>Symbiodiniaceae</taxon>
        <taxon>Durusdinium</taxon>
    </lineage>
</organism>
<dbReference type="Proteomes" id="UP001642484">
    <property type="component" value="Unassembled WGS sequence"/>
</dbReference>
<feature type="region of interest" description="Disordered" evidence="1">
    <location>
        <begin position="1"/>
        <end position="22"/>
    </location>
</feature>
<gene>
    <name evidence="2" type="ORF">CCMP2556_LOCUS10349</name>
</gene>
<comment type="caution">
    <text evidence="2">The sequence shown here is derived from an EMBL/GenBank/DDBJ whole genome shotgun (WGS) entry which is preliminary data.</text>
</comment>
<evidence type="ECO:0000313" key="3">
    <source>
        <dbReference type="Proteomes" id="UP001642484"/>
    </source>
</evidence>
<evidence type="ECO:0000256" key="1">
    <source>
        <dbReference type="SAM" id="MobiDB-lite"/>
    </source>
</evidence>
<reference evidence="2 3" key="1">
    <citation type="submission" date="2024-02" db="EMBL/GenBank/DDBJ databases">
        <authorList>
            <person name="Chen Y."/>
            <person name="Shah S."/>
            <person name="Dougan E. K."/>
            <person name="Thang M."/>
            <person name="Chan C."/>
        </authorList>
    </citation>
    <scope>NUCLEOTIDE SEQUENCE [LARGE SCALE GENOMIC DNA]</scope>
</reference>
<protein>
    <submittedName>
        <fullName evidence="2">Uncharacterized protein</fullName>
    </submittedName>
</protein>
<feature type="compositionally biased region" description="Basic and acidic residues" evidence="1">
    <location>
        <begin position="1"/>
        <end position="10"/>
    </location>
</feature>
<dbReference type="EMBL" id="CAXAMN010004825">
    <property type="protein sequence ID" value="CAK9011144.1"/>
    <property type="molecule type" value="Genomic_DNA"/>
</dbReference>
<evidence type="ECO:0000313" key="2">
    <source>
        <dbReference type="EMBL" id="CAK9011144.1"/>
    </source>
</evidence>
<sequence>MSSQTTEEHLMYQPSTTPPPRWPDLGLEDRLQALWEHVLGQQQEQARREEEIMRLQKLLTQQRLDKELKPNCWSCDQNLLDLDAYLRALQRTCIATTGDRGDKAVVGKIASTLTALVNEIEESGGKVQTQIKELAAYLAWVSVHSSSALRKLDGA</sequence>
<proteinExistence type="predicted"/>